<evidence type="ECO:0000256" key="8">
    <source>
        <dbReference type="ARBA" id="ARBA00022734"/>
    </source>
</evidence>
<feature type="region of interest" description="Disordered" evidence="19">
    <location>
        <begin position="344"/>
        <end position="367"/>
    </location>
</feature>
<evidence type="ECO:0000256" key="16">
    <source>
        <dbReference type="ARBA" id="ARBA00023180"/>
    </source>
</evidence>
<evidence type="ECO:0000256" key="7">
    <source>
        <dbReference type="ARBA" id="ARBA00022729"/>
    </source>
</evidence>
<feature type="compositionally biased region" description="Polar residues" evidence="19">
    <location>
        <begin position="344"/>
        <end position="360"/>
    </location>
</feature>
<evidence type="ECO:0000256" key="10">
    <source>
        <dbReference type="ARBA" id="ARBA00022777"/>
    </source>
</evidence>
<keyword evidence="14" id="KW-1015">Disulfide bond</keyword>
<keyword evidence="8" id="KW-0430">Lectin</keyword>
<comment type="catalytic activity">
    <reaction evidence="17">
        <text>L-threonyl-[protein] + ATP = O-phospho-L-threonyl-[protein] + ADP + H(+)</text>
        <dbReference type="Rhea" id="RHEA:46608"/>
        <dbReference type="Rhea" id="RHEA-COMP:11060"/>
        <dbReference type="Rhea" id="RHEA-COMP:11605"/>
        <dbReference type="ChEBI" id="CHEBI:15378"/>
        <dbReference type="ChEBI" id="CHEBI:30013"/>
        <dbReference type="ChEBI" id="CHEBI:30616"/>
        <dbReference type="ChEBI" id="CHEBI:61977"/>
        <dbReference type="ChEBI" id="CHEBI:456216"/>
        <dbReference type="EC" id="2.7.11.1"/>
    </reaction>
</comment>
<dbReference type="GO" id="GO:0030246">
    <property type="term" value="F:carbohydrate binding"/>
    <property type="evidence" value="ECO:0007669"/>
    <property type="project" value="UniProtKB-KW"/>
</dbReference>
<comment type="subcellular location">
    <subcellularLocation>
        <location evidence="1">Cell membrane</location>
        <topology evidence="1">Single-pass type I membrane protein</topology>
    </subcellularLocation>
</comment>
<dbReference type="SMART" id="SM00220">
    <property type="entry name" value="S_TKc"/>
    <property type="match status" value="1"/>
</dbReference>
<reference evidence="21" key="1">
    <citation type="journal article" date="2016" name="Nat. Genet.">
        <title>A high-quality carrot genome assembly provides new insights into carotenoid accumulation and asterid genome evolution.</title>
        <authorList>
            <person name="Iorizzo M."/>
            <person name="Ellison S."/>
            <person name="Senalik D."/>
            <person name="Zeng P."/>
            <person name="Satapoomin P."/>
            <person name="Huang J."/>
            <person name="Bowman M."/>
            <person name="Iovene M."/>
            <person name="Sanseverino W."/>
            <person name="Cavagnaro P."/>
            <person name="Yildiz M."/>
            <person name="Macko-Podgorni A."/>
            <person name="Moranska E."/>
            <person name="Grzebelus E."/>
            <person name="Grzebelus D."/>
            <person name="Ashrafi H."/>
            <person name="Zheng Z."/>
            <person name="Cheng S."/>
            <person name="Spooner D."/>
            <person name="Van Deynze A."/>
            <person name="Simon P."/>
        </authorList>
    </citation>
    <scope>NUCLEOTIDE SEQUENCE</scope>
    <source>
        <tissue evidence="21">Leaf</tissue>
    </source>
</reference>
<keyword evidence="9" id="KW-0547">Nucleotide-binding</keyword>
<sequence>MFLFPARNIKENQALQLSDNEDQFGEDDKKDIDVPFFELESIVGATDNFSKAYKLGEGGFGPVYKGMFPGGVEIAVKRLSSNSGQGLKEFKNEVVLIAKLQHRNLVRLLGYCIKGKEKILLYEYMPNKSLDALIFDSNRSMLLNWAARFDIIIGVARGLLYLHQDSRLRIIHRDMKASNILLDDEMNLKISDFGLARIVGRRDTESSTTRVIGTYGYMAPEYALEGQFSVKSDAFSFGVVVLEIVSGKKNTGFFDPQLALSLLGYTWNLWKEKKPLALLDETLVGSCNDSEVVKCITVGLLCVQEDPNDRPDMSKVVFMLNGETETLPNPKQPAFITRNRFEGTTSSSNKLETQSNNEITFSVEDGR</sequence>
<dbReference type="PANTHER" id="PTHR27002">
    <property type="entry name" value="RECEPTOR-LIKE SERINE/THREONINE-PROTEIN KINASE SD1-8"/>
    <property type="match status" value="1"/>
</dbReference>
<dbReference type="Pfam" id="PF07714">
    <property type="entry name" value="PK_Tyr_Ser-Thr"/>
    <property type="match status" value="1"/>
</dbReference>
<dbReference type="FunFam" id="3.30.200.20:FF:000330">
    <property type="entry name" value="G-type lectin S-receptor-like serine/threonine-protein kinase At4g03230"/>
    <property type="match status" value="1"/>
</dbReference>
<dbReference type="PROSITE" id="PS00108">
    <property type="entry name" value="PROTEIN_KINASE_ST"/>
    <property type="match status" value="1"/>
</dbReference>
<accession>A0AAF1B5M5</accession>
<dbReference type="InterPro" id="IPR008271">
    <property type="entry name" value="Ser/Thr_kinase_AS"/>
</dbReference>
<evidence type="ECO:0000256" key="19">
    <source>
        <dbReference type="SAM" id="MobiDB-lite"/>
    </source>
</evidence>
<dbReference type="GO" id="GO:0005524">
    <property type="term" value="F:ATP binding"/>
    <property type="evidence" value="ECO:0007669"/>
    <property type="project" value="UniProtKB-KW"/>
</dbReference>
<proteinExistence type="predicted"/>
<gene>
    <name evidence="21" type="ORF">DCAR_0626499</name>
</gene>
<dbReference type="FunFam" id="1.10.510.10:FF:000060">
    <property type="entry name" value="G-type lectin S-receptor-like serine/threonine-protein kinase"/>
    <property type="match status" value="1"/>
</dbReference>
<dbReference type="PANTHER" id="PTHR27002:SF1111">
    <property type="entry name" value="NON-SPECIFIC SERINE_THREONINE PROTEIN KINASE"/>
    <property type="match status" value="1"/>
</dbReference>
<comment type="catalytic activity">
    <reaction evidence="18">
        <text>L-seryl-[protein] + ATP = O-phospho-L-seryl-[protein] + ADP + H(+)</text>
        <dbReference type="Rhea" id="RHEA:17989"/>
        <dbReference type="Rhea" id="RHEA-COMP:9863"/>
        <dbReference type="Rhea" id="RHEA-COMP:11604"/>
        <dbReference type="ChEBI" id="CHEBI:15378"/>
        <dbReference type="ChEBI" id="CHEBI:29999"/>
        <dbReference type="ChEBI" id="CHEBI:30616"/>
        <dbReference type="ChEBI" id="CHEBI:83421"/>
        <dbReference type="ChEBI" id="CHEBI:456216"/>
        <dbReference type="EC" id="2.7.11.1"/>
    </reaction>
</comment>
<keyword evidence="3" id="KW-1003">Cell membrane</keyword>
<keyword evidence="6" id="KW-0812">Transmembrane</keyword>
<dbReference type="EC" id="2.7.11.1" evidence="2"/>
<dbReference type="InterPro" id="IPR001245">
    <property type="entry name" value="Ser-Thr/Tyr_kinase_cat_dom"/>
</dbReference>
<evidence type="ECO:0000256" key="17">
    <source>
        <dbReference type="ARBA" id="ARBA00047899"/>
    </source>
</evidence>
<protein>
    <recommendedName>
        <fullName evidence="2">non-specific serine/threonine protein kinase</fullName>
        <ecNumber evidence="2">2.7.11.1</ecNumber>
    </recommendedName>
</protein>
<evidence type="ECO:0000256" key="9">
    <source>
        <dbReference type="ARBA" id="ARBA00022741"/>
    </source>
</evidence>
<dbReference type="InterPro" id="IPR011009">
    <property type="entry name" value="Kinase-like_dom_sf"/>
</dbReference>
<keyword evidence="13" id="KW-0472">Membrane</keyword>
<feature type="domain" description="Protein kinase" evidence="20">
    <location>
        <begin position="49"/>
        <end position="335"/>
    </location>
</feature>
<evidence type="ECO:0000256" key="2">
    <source>
        <dbReference type="ARBA" id="ARBA00012513"/>
    </source>
</evidence>
<dbReference type="AlphaFoldDB" id="A0AAF1B5M5"/>
<keyword evidence="10" id="KW-0418">Kinase</keyword>
<keyword evidence="11" id="KW-0067">ATP-binding</keyword>
<dbReference type="InterPro" id="IPR021820">
    <property type="entry name" value="S-locus_recpt_kinase_C"/>
</dbReference>
<evidence type="ECO:0000256" key="18">
    <source>
        <dbReference type="ARBA" id="ARBA00048679"/>
    </source>
</evidence>
<keyword evidence="5" id="KW-0808">Transferase</keyword>
<dbReference type="CDD" id="cd14066">
    <property type="entry name" value="STKc_IRAK"/>
    <property type="match status" value="1"/>
</dbReference>
<dbReference type="Proteomes" id="UP000077755">
    <property type="component" value="Chromosome 6"/>
</dbReference>
<evidence type="ECO:0000256" key="15">
    <source>
        <dbReference type="ARBA" id="ARBA00023170"/>
    </source>
</evidence>
<evidence type="ECO:0000256" key="12">
    <source>
        <dbReference type="ARBA" id="ARBA00022989"/>
    </source>
</evidence>
<evidence type="ECO:0000256" key="4">
    <source>
        <dbReference type="ARBA" id="ARBA00022527"/>
    </source>
</evidence>
<keyword evidence="7" id="KW-0732">Signal</keyword>
<evidence type="ECO:0000256" key="3">
    <source>
        <dbReference type="ARBA" id="ARBA00022475"/>
    </source>
</evidence>
<evidence type="ECO:0000256" key="13">
    <source>
        <dbReference type="ARBA" id="ARBA00023136"/>
    </source>
</evidence>
<keyword evidence="22" id="KW-1185">Reference proteome</keyword>
<dbReference type="EMBL" id="CP093348">
    <property type="protein sequence ID" value="WOH07070.1"/>
    <property type="molecule type" value="Genomic_DNA"/>
</dbReference>
<evidence type="ECO:0000256" key="5">
    <source>
        <dbReference type="ARBA" id="ARBA00022679"/>
    </source>
</evidence>
<dbReference type="Gene3D" id="1.10.510.10">
    <property type="entry name" value="Transferase(Phosphotransferase) domain 1"/>
    <property type="match status" value="1"/>
</dbReference>
<organism evidence="21 22">
    <name type="scientific">Daucus carota subsp. sativus</name>
    <name type="common">Carrot</name>
    <dbReference type="NCBI Taxonomy" id="79200"/>
    <lineage>
        <taxon>Eukaryota</taxon>
        <taxon>Viridiplantae</taxon>
        <taxon>Streptophyta</taxon>
        <taxon>Embryophyta</taxon>
        <taxon>Tracheophyta</taxon>
        <taxon>Spermatophyta</taxon>
        <taxon>Magnoliopsida</taxon>
        <taxon>eudicotyledons</taxon>
        <taxon>Gunneridae</taxon>
        <taxon>Pentapetalae</taxon>
        <taxon>asterids</taxon>
        <taxon>campanulids</taxon>
        <taxon>Apiales</taxon>
        <taxon>Apiaceae</taxon>
        <taxon>Apioideae</taxon>
        <taxon>Scandiceae</taxon>
        <taxon>Daucinae</taxon>
        <taxon>Daucus</taxon>
        <taxon>Daucus sect. Daucus</taxon>
    </lineage>
</organism>
<keyword evidence="4" id="KW-0723">Serine/threonine-protein kinase</keyword>
<name>A0AAF1B5M5_DAUCS</name>
<keyword evidence="12" id="KW-1133">Transmembrane helix</keyword>
<evidence type="ECO:0000313" key="22">
    <source>
        <dbReference type="Proteomes" id="UP000077755"/>
    </source>
</evidence>
<dbReference type="Pfam" id="PF11883">
    <property type="entry name" value="DUF3403"/>
    <property type="match status" value="1"/>
</dbReference>
<keyword evidence="15" id="KW-0675">Receptor</keyword>
<evidence type="ECO:0000313" key="21">
    <source>
        <dbReference type="EMBL" id="WOH07070.1"/>
    </source>
</evidence>
<reference evidence="21" key="2">
    <citation type="submission" date="2022-03" db="EMBL/GenBank/DDBJ databases">
        <title>Draft title - Genomic analysis of global carrot germplasm unveils the trajectory of domestication and the origin of high carotenoid orange carrot.</title>
        <authorList>
            <person name="Iorizzo M."/>
            <person name="Ellison S."/>
            <person name="Senalik D."/>
            <person name="Macko-Podgorni A."/>
            <person name="Grzebelus D."/>
            <person name="Bostan H."/>
            <person name="Rolling W."/>
            <person name="Curaba J."/>
            <person name="Simon P."/>
        </authorList>
    </citation>
    <scope>NUCLEOTIDE SEQUENCE</scope>
    <source>
        <tissue evidence="21">Leaf</tissue>
    </source>
</reference>
<evidence type="ECO:0000256" key="6">
    <source>
        <dbReference type="ARBA" id="ARBA00022692"/>
    </source>
</evidence>
<dbReference type="SUPFAM" id="SSF56112">
    <property type="entry name" value="Protein kinase-like (PK-like)"/>
    <property type="match status" value="1"/>
</dbReference>
<dbReference type="Gene3D" id="3.30.200.20">
    <property type="entry name" value="Phosphorylase Kinase, domain 1"/>
    <property type="match status" value="1"/>
</dbReference>
<dbReference type="InterPro" id="IPR000719">
    <property type="entry name" value="Prot_kinase_dom"/>
</dbReference>
<dbReference type="GO" id="GO:0004674">
    <property type="term" value="F:protein serine/threonine kinase activity"/>
    <property type="evidence" value="ECO:0007669"/>
    <property type="project" value="UniProtKB-KW"/>
</dbReference>
<evidence type="ECO:0000256" key="14">
    <source>
        <dbReference type="ARBA" id="ARBA00023157"/>
    </source>
</evidence>
<evidence type="ECO:0000256" key="1">
    <source>
        <dbReference type="ARBA" id="ARBA00004251"/>
    </source>
</evidence>
<evidence type="ECO:0000256" key="11">
    <source>
        <dbReference type="ARBA" id="ARBA00022840"/>
    </source>
</evidence>
<dbReference type="GO" id="GO:0005886">
    <property type="term" value="C:plasma membrane"/>
    <property type="evidence" value="ECO:0007669"/>
    <property type="project" value="UniProtKB-SubCell"/>
</dbReference>
<keyword evidence="16" id="KW-0325">Glycoprotein</keyword>
<evidence type="ECO:0000259" key="20">
    <source>
        <dbReference type="PROSITE" id="PS50011"/>
    </source>
</evidence>
<dbReference type="PROSITE" id="PS50011">
    <property type="entry name" value="PROTEIN_KINASE_DOM"/>
    <property type="match status" value="1"/>
</dbReference>